<sequence>MSRPIDKITVLNRGKKGSKHVQKCNVSNFCTTPENAVRNPDPTTSIKEHVATELPLVYDSNQIETLVSDERSKHSPFPSLTPTSPDYETLKCSHGEVDFGGGNCGEFHNSLPRIVDLCLEDKKRILQLINELANCKEEKEIMTRELSNLKELVQQQMNEMAITNEKFATQKEALALEVENLVTSRDNLSADLENLQNCVEIQKNEIEKQATCIAALKAEKKHLQKQVTEQENKLKVAVSNVDTLTEKLLFYEPRNKMKMDNARPASPKNKDIQMSSKFSIHQGEKPRLVHSNDTKVNETSCCMNSEDIQKIEEWDQLLISELFFRSKDVPEMLEPMFFKIPCHAQPTPTWDFLL</sequence>
<accession>A0AAN9W4A6</accession>
<reference evidence="2 3" key="1">
    <citation type="submission" date="2024-03" db="EMBL/GenBank/DDBJ databases">
        <title>The genome assembly and annotation of the cricket Gryllus longicercus Weissman &amp; Gray.</title>
        <authorList>
            <person name="Szrajer S."/>
            <person name="Gray D."/>
            <person name="Ylla G."/>
        </authorList>
    </citation>
    <scope>NUCLEOTIDE SEQUENCE [LARGE SCALE GENOMIC DNA]</scope>
    <source>
        <strain evidence="2">DAG 2021-001</strain>
        <tissue evidence="2">Whole body minus gut</tissue>
    </source>
</reference>
<gene>
    <name evidence="2" type="ORF">R5R35_000181</name>
</gene>
<dbReference type="AlphaFoldDB" id="A0AAN9W4A6"/>
<comment type="caution">
    <text evidence="2">The sequence shown here is derived from an EMBL/GenBank/DDBJ whole genome shotgun (WGS) entry which is preliminary data.</text>
</comment>
<evidence type="ECO:0000313" key="2">
    <source>
        <dbReference type="EMBL" id="KAK7873380.1"/>
    </source>
</evidence>
<keyword evidence="1" id="KW-0175">Coiled coil</keyword>
<keyword evidence="3" id="KW-1185">Reference proteome</keyword>
<organism evidence="2 3">
    <name type="scientific">Gryllus longicercus</name>
    <dbReference type="NCBI Taxonomy" id="2509291"/>
    <lineage>
        <taxon>Eukaryota</taxon>
        <taxon>Metazoa</taxon>
        <taxon>Ecdysozoa</taxon>
        <taxon>Arthropoda</taxon>
        <taxon>Hexapoda</taxon>
        <taxon>Insecta</taxon>
        <taxon>Pterygota</taxon>
        <taxon>Neoptera</taxon>
        <taxon>Polyneoptera</taxon>
        <taxon>Orthoptera</taxon>
        <taxon>Ensifera</taxon>
        <taxon>Gryllidea</taxon>
        <taxon>Grylloidea</taxon>
        <taxon>Gryllidae</taxon>
        <taxon>Gryllinae</taxon>
        <taxon>Gryllus</taxon>
    </lineage>
</organism>
<dbReference type="Proteomes" id="UP001378592">
    <property type="component" value="Unassembled WGS sequence"/>
</dbReference>
<evidence type="ECO:0000313" key="3">
    <source>
        <dbReference type="Proteomes" id="UP001378592"/>
    </source>
</evidence>
<dbReference type="EMBL" id="JAZDUA010000014">
    <property type="protein sequence ID" value="KAK7873380.1"/>
    <property type="molecule type" value="Genomic_DNA"/>
</dbReference>
<name>A0AAN9W4A6_9ORTH</name>
<feature type="coiled-coil region" evidence="1">
    <location>
        <begin position="125"/>
        <end position="247"/>
    </location>
</feature>
<protein>
    <submittedName>
        <fullName evidence="2">Uncharacterized protein</fullName>
    </submittedName>
</protein>
<evidence type="ECO:0000256" key="1">
    <source>
        <dbReference type="SAM" id="Coils"/>
    </source>
</evidence>
<proteinExistence type="predicted"/>